<evidence type="ECO:0000313" key="2">
    <source>
        <dbReference type="EMBL" id="KAJ4833577.1"/>
    </source>
</evidence>
<feature type="compositionally biased region" description="Low complexity" evidence="1">
    <location>
        <begin position="25"/>
        <end position="38"/>
    </location>
</feature>
<reference evidence="2" key="1">
    <citation type="submission" date="2022-02" db="EMBL/GenBank/DDBJ databases">
        <authorList>
            <person name="Henning P.M."/>
            <person name="McCubbin A.G."/>
            <person name="Shore J.S."/>
        </authorList>
    </citation>
    <scope>NUCLEOTIDE SEQUENCE</scope>
    <source>
        <strain evidence="2">F60SS</strain>
        <tissue evidence="2">Leaves</tissue>
    </source>
</reference>
<accession>A0A9Q0FL89</accession>
<evidence type="ECO:0000256" key="1">
    <source>
        <dbReference type="SAM" id="MobiDB-lite"/>
    </source>
</evidence>
<reference evidence="2" key="2">
    <citation type="journal article" date="2023" name="Plants (Basel)">
        <title>Annotation of the Turnera subulata (Passifloraceae) Draft Genome Reveals the S-Locus Evolved after the Divergence of Turneroideae from Passifloroideae in a Stepwise Manner.</title>
        <authorList>
            <person name="Henning P.M."/>
            <person name="Roalson E.H."/>
            <person name="Mir W."/>
            <person name="McCubbin A.G."/>
            <person name="Shore J.S."/>
        </authorList>
    </citation>
    <scope>NUCLEOTIDE SEQUENCE</scope>
    <source>
        <strain evidence="2">F60SS</strain>
    </source>
</reference>
<evidence type="ECO:0000313" key="3">
    <source>
        <dbReference type="Proteomes" id="UP001141552"/>
    </source>
</evidence>
<dbReference type="AlphaFoldDB" id="A0A9Q0FL89"/>
<dbReference type="PANTHER" id="PTHR33638">
    <property type="entry name" value="SELENOPROTEIN H"/>
    <property type="match status" value="1"/>
</dbReference>
<dbReference type="OrthoDB" id="1933874at2759"/>
<protein>
    <submittedName>
        <fullName evidence="2">Uncharacterized protein</fullName>
    </submittedName>
</protein>
<keyword evidence="3" id="KW-1185">Reference proteome</keyword>
<dbReference type="PANTHER" id="PTHR33638:SF1">
    <property type="entry name" value="SELENOPROTEIN H"/>
    <property type="match status" value="1"/>
</dbReference>
<gene>
    <name evidence="2" type="ORF">Tsubulata_026893</name>
</gene>
<feature type="compositionally biased region" description="Basic and acidic residues" evidence="1">
    <location>
        <begin position="64"/>
        <end position="85"/>
    </location>
</feature>
<proteinExistence type="predicted"/>
<organism evidence="2 3">
    <name type="scientific">Turnera subulata</name>
    <dbReference type="NCBI Taxonomy" id="218843"/>
    <lineage>
        <taxon>Eukaryota</taxon>
        <taxon>Viridiplantae</taxon>
        <taxon>Streptophyta</taxon>
        <taxon>Embryophyta</taxon>
        <taxon>Tracheophyta</taxon>
        <taxon>Spermatophyta</taxon>
        <taxon>Magnoliopsida</taxon>
        <taxon>eudicotyledons</taxon>
        <taxon>Gunneridae</taxon>
        <taxon>Pentapetalae</taxon>
        <taxon>rosids</taxon>
        <taxon>fabids</taxon>
        <taxon>Malpighiales</taxon>
        <taxon>Passifloraceae</taxon>
        <taxon>Turnera</taxon>
    </lineage>
</organism>
<sequence>MAPRKRKAEGEGEGGAEKSEPKVAVTTTTRVTRSSTRRANSGEPPAELPVKKTNNNNKKKKKAEAKEETLAEVKPDMVTDTKAEPEVESEPEPEAELDSEKTGTVKEVQMTRTVVVEFWFRSLHWNDRTTLGPWIPGFCCLMTIAQQIRAINIIYNPINSSLVCSKQCQQFKKRATMVKDGLEKAVPGINVLLNPDKPRRGCLEIREEGGEKFISLLDMKRPFQPMKDLDMDQIISDIIDKLK</sequence>
<dbReference type="InterPro" id="IPR052674">
    <property type="entry name" value="SelWTH-like"/>
</dbReference>
<dbReference type="EMBL" id="JAKUCV010004915">
    <property type="protein sequence ID" value="KAJ4833577.1"/>
    <property type="molecule type" value="Genomic_DNA"/>
</dbReference>
<comment type="caution">
    <text evidence="2">The sequence shown here is derived from an EMBL/GenBank/DDBJ whole genome shotgun (WGS) entry which is preliminary data.</text>
</comment>
<feature type="compositionally biased region" description="Acidic residues" evidence="1">
    <location>
        <begin position="86"/>
        <end position="97"/>
    </location>
</feature>
<feature type="region of interest" description="Disordered" evidence="1">
    <location>
        <begin position="1"/>
        <end position="102"/>
    </location>
</feature>
<dbReference type="GO" id="GO:0005794">
    <property type="term" value="C:Golgi apparatus"/>
    <property type="evidence" value="ECO:0007669"/>
    <property type="project" value="TreeGrafter"/>
</dbReference>
<dbReference type="Proteomes" id="UP001141552">
    <property type="component" value="Unassembled WGS sequence"/>
</dbReference>
<name>A0A9Q0FL89_9ROSI</name>